<protein>
    <submittedName>
        <fullName evidence="5">1-acyl-sn-glycerol-3-phosphate acyltransferase</fullName>
    </submittedName>
</protein>
<organism evidence="5 6">
    <name type="scientific">Flavobacterium azooxidireducens</name>
    <dbReference type="NCBI Taxonomy" id="1871076"/>
    <lineage>
        <taxon>Bacteria</taxon>
        <taxon>Pseudomonadati</taxon>
        <taxon>Bacteroidota</taxon>
        <taxon>Flavobacteriia</taxon>
        <taxon>Flavobacteriales</taxon>
        <taxon>Flavobacteriaceae</taxon>
        <taxon>Flavobacterium</taxon>
    </lineage>
</organism>
<dbReference type="PANTHER" id="PTHR10434">
    <property type="entry name" value="1-ACYL-SN-GLYCEROL-3-PHOSPHATE ACYLTRANSFERASE"/>
    <property type="match status" value="1"/>
</dbReference>
<accession>A0ABY4KFC9</accession>
<name>A0ABY4KFC9_9FLAO</name>
<dbReference type="SUPFAM" id="SSF69593">
    <property type="entry name" value="Glycerol-3-phosphate (1)-acyltransferase"/>
    <property type="match status" value="1"/>
</dbReference>
<evidence type="ECO:0000259" key="4">
    <source>
        <dbReference type="SMART" id="SM00563"/>
    </source>
</evidence>
<dbReference type="RefSeq" id="WP_248434672.1">
    <property type="nucleotide sequence ID" value="NZ_CP096205.1"/>
</dbReference>
<gene>
    <name evidence="5" type="ORF">M0M57_01345</name>
</gene>
<evidence type="ECO:0000256" key="2">
    <source>
        <dbReference type="ARBA" id="ARBA00022679"/>
    </source>
</evidence>
<dbReference type="GO" id="GO:0016746">
    <property type="term" value="F:acyltransferase activity"/>
    <property type="evidence" value="ECO:0007669"/>
    <property type="project" value="UniProtKB-KW"/>
</dbReference>
<feature type="domain" description="Phospholipid/glycerol acyltransferase" evidence="4">
    <location>
        <begin position="30"/>
        <end position="142"/>
    </location>
</feature>
<keyword evidence="3 5" id="KW-0012">Acyltransferase</keyword>
<evidence type="ECO:0000256" key="3">
    <source>
        <dbReference type="ARBA" id="ARBA00023315"/>
    </source>
</evidence>
<dbReference type="PANTHER" id="PTHR10434:SF9">
    <property type="entry name" value="PHOSPHOLIPID_GLYCEROL ACYLTRANSFERASE DOMAIN-CONTAINING PROTEIN"/>
    <property type="match status" value="1"/>
</dbReference>
<dbReference type="Proteomes" id="UP000830583">
    <property type="component" value="Chromosome"/>
</dbReference>
<reference evidence="5" key="1">
    <citation type="submission" date="2022-04" db="EMBL/GenBank/DDBJ databases">
        <title>Consumption of N2O by Flavobacterium azooxidireducens sp. nov. isolated from Decomposing Leaf Litter of Phragmites australis (Cav.).</title>
        <authorList>
            <person name="Behrendt U."/>
            <person name="Spanner T."/>
            <person name="Augustin J."/>
            <person name="Horn M.A."/>
            <person name="Kolb S."/>
            <person name="Ulrich A."/>
        </authorList>
    </citation>
    <scope>NUCLEOTIDE SEQUENCE</scope>
    <source>
        <strain evidence="5">IGB 4-14</strain>
    </source>
</reference>
<proteinExistence type="predicted"/>
<dbReference type="EMBL" id="CP096205">
    <property type="protein sequence ID" value="UPQ79497.1"/>
    <property type="molecule type" value="Genomic_DNA"/>
</dbReference>
<evidence type="ECO:0000313" key="5">
    <source>
        <dbReference type="EMBL" id="UPQ79497.1"/>
    </source>
</evidence>
<comment type="pathway">
    <text evidence="1">Lipid metabolism.</text>
</comment>
<dbReference type="Pfam" id="PF01553">
    <property type="entry name" value="Acyltransferase"/>
    <property type="match status" value="1"/>
</dbReference>
<evidence type="ECO:0000256" key="1">
    <source>
        <dbReference type="ARBA" id="ARBA00005189"/>
    </source>
</evidence>
<keyword evidence="2" id="KW-0808">Transferase</keyword>
<dbReference type="SMART" id="SM00563">
    <property type="entry name" value="PlsC"/>
    <property type="match status" value="1"/>
</dbReference>
<sequence>MKKWLYKLVFFKFMGWKISGTIDPAIKKCVMIVVPHTSWHDFYLGLFTRGIVGLEMNFVGKKELFRFPFGYYFKWMGGEPLDRSGGLNKVEAIAEVFKKREIFRLAIAPEGTRKKVTEWRTGFYYISLQANVPIIPVAFDYSKKEVKLGSPFYPTGKIKEDVHYLQQFYLGATGRVPENGFKVNG</sequence>
<evidence type="ECO:0000313" key="6">
    <source>
        <dbReference type="Proteomes" id="UP000830583"/>
    </source>
</evidence>
<dbReference type="InterPro" id="IPR002123">
    <property type="entry name" value="Plipid/glycerol_acylTrfase"/>
</dbReference>
<keyword evidence="6" id="KW-1185">Reference proteome</keyword>